<keyword evidence="2" id="KW-1185">Reference proteome</keyword>
<dbReference type="InterPro" id="IPR049245">
    <property type="entry name" value="DUF6880"/>
</dbReference>
<gene>
    <name evidence="1" type="ordered locus">SpiGrapes_1608</name>
</gene>
<reference evidence="1 2" key="1">
    <citation type="submission" date="2011-11" db="EMBL/GenBank/DDBJ databases">
        <title>Complete sequence of Spirochaeta sp. grapes.</title>
        <authorList>
            <consortium name="US DOE Joint Genome Institute"/>
            <person name="Lucas S."/>
            <person name="Han J."/>
            <person name="Lapidus A."/>
            <person name="Cheng J.-F."/>
            <person name="Goodwin L."/>
            <person name="Pitluck S."/>
            <person name="Peters L."/>
            <person name="Ovchinnikova G."/>
            <person name="Munk A.C."/>
            <person name="Detter J.C."/>
            <person name="Han C."/>
            <person name="Tapia R."/>
            <person name="Land M."/>
            <person name="Hauser L."/>
            <person name="Kyrpides N."/>
            <person name="Ivanova N."/>
            <person name="Pagani I."/>
            <person name="Ritalahtilisa K."/>
            <person name="Loeffler F."/>
            <person name="Woyke T."/>
        </authorList>
    </citation>
    <scope>NUCLEOTIDE SEQUENCE [LARGE SCALE GENOMIC DNA]</scope>
    <source>
        <strain evidence="2">ATCC BAA-1885 / DSM 22778 / Grapes</strain>
    </source>
</reference>
<evidence type="ECO:0000313" key="2">
    <source>
        <dbReference type="Proteomes" id="UP000005632"/>
    </source>
</evidence>
<proteinExistence type="predicted"/>
<dbReference type="RefSeq" id="WP_014270263.1">
    <property type="nucleotide sequence ID" value="NC_016633.1"/>
</dbReference>
<dbReference type="AlphaFoldDB" id="G8QWB7"/>
<accession>G8QWB7</accession>
<dbReference type="Proteomes" id="UP000005632">
    <property type="component" value="Chromosome"/>
</dbReference>
<dbReference type="HOGENOM" id="CLU_606774_0_0_12"/>
<dbReference type="OrthoDB" id="7183688at2"/>
<organism evidence="1 2">
    <name type="scientific">Sphaerochaeta pleomorpha (strain ATCC BAA-1885 / DSM 22778 / Grapes)</name>
    <dbReference type="NCBI Taxonomy" id="158190"/>
    <lineage>
        <taxon>Bacteria</taxon>
        <taxon>Pseudomonadati</taxon>
        <taxon>Spirochaetota</taxon>
        <taxon>Spirochaetia</taxon>
        <taxon>Spirochaetales</taxon>
        <taxon>Sphaerochaetaceae</taxon>
        <taxon>Sphaerochaeta</taxon>
    </lineage>
</organism>
<dbReference type="Pfam" id="PF21810">
    <property type="entry name" value="DUF6880"/>
    <property type="match status" value="1"/>
</dbReference>
<sequence>MPDNRKQKLMDLGLETLADTLLELADHIALVDDKINTLVAPEKENIKRYKRKLAALRNSTKYIGAEMTDSLANLLERMLADLEAGITDPGTGLDLVAEFIETDAFVFETCDDSYGTVAEVYLHAARDLFFRYASSCQDKEKVATLFLQVATKDDYGARSSLVENLPNSLGEPVLALMLEKLQALQANEKEEKKKKTYAFMTAFICRQQEEAKLFAATLQGKQVELPTPKMLAVARVFLERKDAGSALAWVKRIPANNSSNRYDIEKILKEIYAMQGDRESLVALQYENFKSYRTLDTFQELLLVMGQEKREEFLASEVNAIFQNPSFNDHDAQFLADVGMLDELESYVFARVETLDGRDYYTLPEIAHTLAKQKRYLASSLLYRSLLDSIMERAYVKSYHHGVDYLRALDAFAPLVKDWKTFPTHNTYKTNLLLENKRKTSFWNQYLKSKG</sequence>
<evidence type="ECO:0000313" key="1">
    <source>
        <dbReference type="EMBL" id="AEV29415.1"/>
    </source>
</evidence>
<dbReference type="KEGG" id="sgp:SpiGrapes_1608"/>
<dbReference type="EMBL" id="CP003155">
    <property type="protein sequence ID" value="AEV29415.1"/>
    <property type="molecule type" value="Genomic_DNA"/>
</dbReference>
<name>G8QWB7_SPHPG</name>
<protein>
    <submittedName>
        <fullName evidence="1">Uncharacterized protein</fullName>
    </submittedName>
</protein>
<dbReference type="eggNOG" id="COG3118">
    <property type="taxonomic scope" value="Bacteria"/>
</dbReference>
<dbReference type="STRING" id="158190.SpiGrapes_1608"/>